<dbReference type="AlphaFoldDB" id="A0A4T1ZXF5"/>
<organism evidence="7 8">
    <name type="scientific">Pseudomonas leptonychotis</name>
    <dbReference type="NCBI Taxonomy" id="2448482"/>
    <lineage>
        <taxon>Bacteria</taxon>
        <taxon>Pseudomonadati</taxon>
        <taxon>Pseudomonadota</taxon>
        <taxon>Gammaproteobacteria</taxon>
        <taxon>Pseudomonadales</taxon>
        <taxon>Pseudomonadaceae</taxon>
        <taxon>Pseudomonas</taxon>
    </lineage>
</organism>
<keyword evidence="1" id="KW-0678">Repressor</keyword>
<dbReference type="PANTHER" id="PTHR30204">
    <property type="entry name" value="REDOX-CYCLING DRUG-SENSING TRANSCRIPTIONAL ACTIVATOR SOXR"/>
    <property type="match status" value="1"/>
</dbReference>
<dbReference type="EMBL" id="RFLV01000001">
    <property type="protein sequence ID" value="TIH09200.1"/>
    <property type="molecule type" value="Genomic_DNA"/>
</dbReference>
<dbReference type="Gene3D" id="1.10.1660.10">
    <property type="match status" value="1"/>
</dbReference>
<name>A0A4T1ZXF5_9PSED</name>
<dbReference type="InterPro" id="IPR009061">
    <property type="entry name" value="DNA-bd_dom_put_sf"/>
</dbReference>
<protein>
    <submittedName>
        <fullName evidence="7">MerR family transcriptional regulator</fullName>
    </submittedName>
</protein>
<dbReference type="RefSeq" id="WP_136662486.1">
    <property type="nucleotide sequence ID" value="NZ_CP173421.1"/>
</dbReference>
<dbReference type="GO" id="GO:0003677">
    <property type="term" value="F:DNA binding"/>
    <property type="evidence" value="ECO:0007669"/>
    <property type="project" value="UniProtKB-KW"/>
</dbReference>
<dbReference type="Proteomes" id="UP000307541">
    <property type="component" value="Unassembled WGS sequence"/>
</dbReference>
<evidence type="ECO:0000256" key="2">
    <source>
        <dbReference type="ARBA" id="ARBA00023015"/>
    </source>
</evidence>
<dbReference type="GO" id="GO:0003700">
    <property type="term" value="F:DNA-binding transcription factor activity"/>
    <property type="evidence" value="ECO:0007669"/>
    <property type="project" value="InterPro"/>
</dbReference>
<feature type="coiled-coil region" evidence="5">
    <location>
        <begin position="97"/>
        <end position="124"/>
    </location>
</feature>
<feature type="domain" description="HTH merR-type" evidence="6">
    <location>
        <begin position="1"/>
        <end position="68"/>
    </location>
</feature>
<proteinExistence type="predicted"/>
<keyword evidence="8" id="KW-1185">Reference proteome</keyword>
<keyword evidence="3" id="KW-0238">DNA-binding</keyword>
<comment type="caution">
    <text evidence="7">The sequence shown here is derived from an EMBL/GenBank/DDBJ whole genome shotgun (WGS) entry which is preliminary data.</text>
</comment>
<sequence>MYIGQAAKLSGATIKSIRHYEEIGLLPPPQREGKYRVYRQESVDVLRFIKCAQQLGFKLKELQDILQGYNGLDFPWDLAQHEIARKKNELLTQIDAMQQLYEGLADFEQNLNGAKEECHLAQNSDQTKKNHPELQS</sequence>
<dbReference type="PANTHER" id="PTHR30204:SF69">
    <property type="entry name" value="MERR-FAMILY TRANSCRIPTIONAL REGULATOR"/>
    <property type="match status" value="1"/>
</dbReference>
<reference evidence="7 8" key="1">
    <citation type="submission" date="2018-10" db="EMBL/GenBank/DDBJ databases">
        <title>Pseudomonas leptonychotis sp. nov., isolated from Weddell seals in Antarctica.</title>
        <authorList>
            <person name="Novakova D."/>
            <person name="Svec P."/>
            <person name="Kralova S."/>
            <person name="Kristofova L."/>
            <person name="Zeman M."/>
            <person name="Pantucek R."/>
            <person name="Maslanova I."/>
            <person name="Sedlacek I."/>
        </authorList>
    </citation>
    <scope>NUCLEOTIDE SEQUENCE [LARGE SCALE GENOMIC DNA]</scope>
    <source>
        <strain evidence="7 8">CCM 8849</strain>
    </source>
</reference>
<accession>A0A4T1ZXF5</accession>
<dbReference type="InterPro" id="IPR047057">
    <property type="entry name" value="MerR_fam"/>
</dbReference>
<dbReference type="SUPFAM" id="SSF46955">
    <property type="entry name" value="Putative DNA-binding domain"/>
    <property type="match status" value="1"/>
</dbReference>
<keyword evidence="4" id="KW-0804">Transcription</keyword>
<dbReference type="PRINTS" id="PR00040">
    <property type="entry name" value="HTHMERR"/>
</dbReference>
<dbReference type="InterPro" id="IPR000551">
    <property type="entry name" value="MerR-type_HTH_dom"/>
</dbReference>
<evidence type="ECO:0000256" key="5">
    <source>
        <dbReference type="SAM" id="Coils"/>
    </source>
</evidence>
<dbReference type="OrthoDB" id="9808480at2"/>
<evidence type="ECO:0000256" key="1">
    <source>
        <dbReference type="ARBA" id="ARBA00022491"/>
    </source>
</evidence>
<keyword evidence="2" id="KW-0805">Transcription regulation</keyword>
<dbReference type="Pfam" id="PF13411">
    <property type="entry name" value="MerR_1"/>
    <property type="match status" value="1"/>
</dbReference>
<evidence type="ECO:0000256" key="4">
    <source>
        <dbReference type="ARBA" id="ARBA00023163"/>
    </source>
</evidence>
<evidence type="ECO:0000256" key="3">
    <source>
        <dbReference type="ARBA" id="ARBA00023125"/>
    </source>
</evidence>
<evidence type="ECO:0000313" key="8">
    <source>
        <dbReference type="Proteomes" id="UP000307541"/>
    </source>
</evidence>
<dbReference type="SMART" id="SM00422">
    <property type="entry name" value="HTH_MERR"/>
    <property type="match status" value="1"/>
</dbReference>
<gene>
    <name evidence="7" type="ORF">D8779_00300</name>
</gene>
<evidence type="ECO:0000259" key="6">
    <source>
        <dbReference type="PROSITE" id="PS50937"/>
    </source>
</evidence>
<dbReference type="PROSITE" id="PS50937">
    <property type="entry name" value="HTH_MERR_2"/>
    <property type="match status" value="1"/>
</dbReference>
<keyword evidence="5" id="KW-0175">Coiled coil</keyword>
<evidence type="ECO:0000313" key="7">
    <source>
        <dbReference type="EMBL" id="TIH09200.1"/>
    </source>
</evidence>